<keyword evidence="2" id="KW-1185">Reference proteome</keyword>
<dbReference type="STRING" id="39060.SAMN05660706_1518"/>
<dbReference type="Proteomes" id="UP000199584">
    <property type="component" value="Unassembled WGS sequence"/>
</dbReference>
<reference evidence="2" key="1">
    <citation type="submission" date="2016-10" db="EMBL/GenBank/DDBJ databases">
        <authorList>
            <person name="Varghese N."/>
            <person name="Submissions S."/>
        </authorList>
    </citation>
    <scope>NUCLEOTIDE SEQUENCE [LARGE SCALE GENOMIC DNA]</scope>
    <source>
        <strain evidence="2">DSM 3669</strain>
    </source>
</reference>
<dbReference type="EMBL" id="FOYM01000051">
    <property type="protein sequence ID" value="SFR17972.1"/>
    <property type="molecule type" value="Genomic_DNA"/>
</dbReference>
<accession>A0A1I6EKH3</accession>
<evidence type="ECO:0000313" key="1">
    <source>
        <dbReference type="EMBL" id="SFR17972.1"/>
    </source>
</evidence>
<gene>
    <name evidence="1" type="ORF">SAMN05660706_1518</name>
</gene>
<dbReference type="AlphaFoldDB" id="A0A1I6EKH3"/>
<sequence>MAKMQLDLFPMSYYNTLGFDRELIDYIDIVDDSIIYDLVLPLYRQGGRNPHNPVTMFRAHYLYFA</sequence>
<feature type="non-terminal residue" evidence="1">
    <location>
        <position position="65"/>
    </location>
</feature>
<evidence type="ECO:0008006" key="3">
    <source>
        <dbReference type="Google" id="ProtNLM"/>
    </source>
</evidence>
<organism evidence="1 2">
    <name type="scientific">Desulfoscipio geothermicus DSM 3669</name>
    <dbReference type="NCBI Taxonomy" id="1121426"/>
    <lineage>
        <taxon>Bacteria</taxon>
        <taxon>Bacillati</taxon>
        <taxon>Bacillota</taxon>
        <taxon>Clostridia</taxon>
        <taxon>Eubacteriales</taxon>
        <taxon>Desulfallaceae</taxon>
        <taxon>Desulfoscipio</taxon>
    </lineage>
</organism>
<name>A0A1I6EKH3_9FIRM</name>
<proteinExistence type="predicted"/>
<evidence type="ECO:0000313" key="2">
    <source>
        <dbReference type="Proteomes" id="UP000199584"/>
    </source>
</evidence>
<protein>
    <recommendedName>
        <fullName evidence="3">Transposase domain</fullName>
    </recommendedName>
</protein>
<dbReference type="RefSeq" id="WP_207545238.1">
    <property type="nucleotide sequence ID" value="NZ_FOYM01000051.1"/>
</dbReference>